<dbReference type="CTD" id="318600"/>
<dbReference type="InterPro" id="IPR001245">
    <property type="entry name" value="Ser-Thr/Tyr_kinase_cat_dom"/>
</dbReference>
<dbReference type="PROSITE" id="PS51212">
    <property type="entry name" value="WSC"/>
    <property type="match status" value="1"/>
</dbReference>
<protein>
    <submittedName>
        <fullName evidence="13">Wsck CG31127PAlike [Tribolium castaneum]</fullName>
    </submittedName>
</protein>
<dbReference type="PROSITE" id="PS50011">
    <property type="entry name" value="PROTEIN_KINASE_DOM"/>
    <property type="match status" value="1"/>
</dbReference>
<accession>A0A0K2TQX1</accession>
<dbReference type="InterPro" id="IPR011009">
    <property type="entry name" value="Kinase-like_dom_sf"/>
</dbReference>
<dbReference type="GO" id="GO:0005886">
    <property type="term" value="C:plasma membrane"/>
    <property type="evidence" value="ECO:0007669"/>
    <property type="project" value="TreeGrafter"/>
</dbReference>
<dbReference type="Pfam" id="PF23144">
    <property type="entry name" value="Fn3_PTPRU"/>
    <property type="match status" value="1"/>
</dbReference>
<dbReference type="EMBL" id="HACA01011052">
    <property type="protein sequence ID" value="CDW28413.1"/>
    <property type="molecule type" value="Transcribed_RNA"/>
</dbReference>
<dbReference type="PRINTS" id="PR00109">
    <property type="entry name" value="TYRKINASE"/>
</dbReference>
<dbReference type="KEGG" id="lsm:121121103"/>
<dbReference type="InterPro" id="IPR057598">
    <property type="entry name" value="Fn3_PTPRU"/>
</dbReference>
<dbReference type="SUPFAM" id="SSF49265">
    <property type="entry name" value="Fibronectin type III"/>
    <property type="match status" value="1"/>
</dbReference>
<evidence type="ECO:0000259" key="12">
    <source>
        <dbReference type="PROSITE" id="PS51212"/>
    </source>
</evidence>
<evidence type="ECO:0000256" key="8">
    <source>
        <dbReference type="SAM" id="Phobius"/>
    </source>
</evidence>
<dbReference type="CDD" id="cd00063">
    <property type="entry name" value="FN3"/>
    <property type="match status" value="1"/>
</dbReference>
<organism evidence="13">
    <name type="scientific">Lepeophtheirus salmonis</name>
    <name type="common">Salmon louse</name>
    <name type="synonym">Caligus salmonis</name>
    <dbReference type="NCBI Taxonomy" id="72036"/>
    <lineage>
        <taxon>Eukaryota</taxon>
        <taxon>Metazoa</taxon>
        <taxon>Ecdysozoa</taxon>
        <taxon>Arthropoda</taxon>
        <taxon>Crustacea</taxon>
        <taxon>Multicrustacea</taxon>
        <taxon>Hexanauplia</taxon>
        <taxon>Copepoda</taxon>
        <taxon>Siphonostomatoida</taxon>
        <taxon>Caligidae</taxon>
        <taxon>Lepeophtheirus</taxon>
    </lineage>
</organism>
<keyword evidence="4 8" id="KW-1133">Transmembrane helix</keyword>
<evidence type="ECO:0000313" key="13">
    <source>
        <dbReference type="EMBL" id="CDW28413.1"/>
    </source>
</evidence>
<dbReference type="SMART" id="SM00321">
    <property type="entry name" value="WSC"/>
    <property type="match status" value="1"/>
</dbReference>
<dbReference type="InterPro" id="IPR003961">
    <property type="entry name" value="FN3_dom"/>
</dbReference>
<dbReference type="InterPro" id="IPR036116">
    <property type="entry name" value="FN3_sf"/>
</dbReference>
<proteinExistence type="predicted"/>
<dbReference type="GeneID" id="121121103"/>
<dbReference type="InterPro" id="IPR013783">
    <property type="entry name" value="Ig-like_fold"/>
</dbReference>
<dbReference type="InterPro" id="IPR002889">
    <property type="entry name" value="WSC_carb-bd"/>
</dbReference>
<feature type="domain" description="WSC" evidence="12">
    <location>
        <begin position="24"/>
        <end position="118"/>
    </location>
</feature>
<dbReference type="InterPro" id="IPR000719">
    <property type="entry name" value="Prot_kinase_dom"/>
</dbReference>
<keyword evidence="6" id="KW-0325">Glycoprotein</keyword>
<evidence type="ECO:0000256" key="9">
    <source>
        <dbReference type="SAM" id="SignalP"/>
    </source>
</evidence>
<keyword evidence="5 8" id="KW-0472">Membrane</keyword>
<feature type="domain" description="Protein kinase" evidence="10">
    <location>
        <begin position="490"/>
        <end position="777"/>
    </location>
</feature>
<dbReference type="InterPro" id="IPR050122">
    <property type="entry name" value="RTK"/>
</dbReference>
<feature type="region of interest" description="Disordered" evidence="7">
    <location>
        <begin position="451"/>
        <end position="470"/>
    </location>
</feature>
<evidence type="ECO:0000256" key="3">
    <source>
        <dbReference type="ARBA" id="ARBA00022729"/>
    </source>
</evidence>
<sequence>MGQGLFLIIVIIIFGAKGEKEFTSYKSLGCYKDNLNSPDLEYRSSLSLRKGGIIEECIQDCVEHYYPFAGIQRGKVCYCGLHYGKYGSSHECSIPCAEKDETHYYCGGLSSSVIYSTGIKASRVLTDLYLNKSKTNQLIVSWDPPEDLSNAIKGYVIRAKVKKSFDSTAYALGPMELSLSDTASSATILGLLPGTQYNISVAVQNSRDTGPSISGLFWTEIAKPEIPSTPILVSSEDDKKKGVLRVKIKPLDKNRYGPISRYRIIVIDESEKVPVYPDSFSDWYTASAENLRYWIAAELEPNYFDEKDEFLIGDQKYYGKYYNYGPLNTSLENSDYHVTLGVVSTHNDVTKTSYARVTHDQHSVENIVVFSFDSNEGLESKNSGPSLVVSLSIAVIVFGIVLGIIIGVYAYLRCGITLIKSNNNKCDAQELTPRKSTTEVPEVEEIGLSFTNPMVSNGNDQDETDSPASSASQMEAIRRQVWLIPRASLELSHEVIGRGKYGSVVNGHILKIPTYSNQSHESDFKVNVQVASSVESRKSLSRDLELVVRYGSHMNVLNLLGLSDGDELMNKTLFIVFEKTTQSLKRILVDSRALLHYPVYAEKNNRFTTLQENNVMDVLIGVARGMQHLVKNKILHKKLCARNIFLSPENVPKISGIGVAEYSEPGFENDYTRWFAQEAFKSNKYVPKCDVWSFAVLMWEVVTIGGTPYADLKTGVIPNRVQRGMRVAQTNYMSDDIYQTMLQCWQLDLDERPSFSELEEILNKYSQQQETLKHITFENYVGFQYEMYVPELEVKSVAPPNSQYV</sequence>
<keyword evidence="3 9" id="KW-0732">Signal</keyword>
<dbReference type="PANTHER" id="PTHR24416">
    <property type="entry name" value="TYROSINE-PROTEIN KINASE RECEPTOR"/>
    <property type="match status" value="1"/>
</dbReference>
<dbReference type="GO" id="GO:0007169">
    <property type="term" value="P:cell surface receptor protein tyrosine kinase signaling pathway"/>
    <property type="evidence" value="ECO:0007669"/>
    <property type="project" value="TreeGrafter"/>
</dbReference>
<keyword evidence="2 8" id="KW-0812">Transmembrane</keyword>
<evidence type="ECO:0000256" key="7">
    <source>
        <dbReference type="SAM" id="MobiDB-lite"/>
    </source>
</evidence>
<dbReference type="Gene3D" id="3.30.200.20">
    <property type="entry name" value="Phosphorylase Kinase, domain 1"/>
    <property type="match status" value="1"/>
</dbReference>
<dbReference type="Pfam" id="PF07714">
    <property type="entry name" value="PK_Tyr_Ser-Thr"/>
    <property type="match status" value="1"/>
</dbReference>
<evidence type="ECO:0000256" key="1">
    <source>
        <dbReference type="ARBA" id="ARBA00004479"/>
    </source>
</evidence>
<comment type="subcellular location">
    <subcellularLocation>
        <location evidence="1">Membrane</location>
        <topology evidence="1">Single-pass type I membrane protein</topology>
    </subcellularLocation>
</comment>
<evidence type="ECO:0000256" key="4">
    <source>
        <dbReference type="ARBA" id="ARBA00022989"/>
    </source>
</evidence>
<name>A0A0K2TQX1_LEPSM</name>
<dbReference type="Gene3D" id="1.10.510.10">
    <property type="entry name" value="Transferase(Phosphotransferase) domain 1"/>
    <property type="match status" value="1"/>
</dbReference>
<reference evidence="13" key="1">
    <citation type="submission" date="2014-05" db="EMBL/GenBank/DDBJ databases">
        <authorList>
            <person name="Chronopoulou M."/>
        </authorList>
    </citation>
    <scope>NUCLEOTIDE SEQUENCE</scope>
    <source>
        <tissue evidence="13">Whole organism</tissue>
    </source>
</reference>
<feature type="chain" id="PRO_5005488012" evidence="9">
    <location>
        <begin position="19"/>
        <end position="805"/>
    </location>
</feature>
<dbReference type="GO" id="GO:0043235">
    <property type="term" value="C:receptor complex"/>
    <property type="evidence" value="ECO:0007669"/>
    <property type="project" value="TreeGrafter"/>
</dbReference>
<dbReference type="GO" id="GO:0045664">
    <property type="term" value="P:regulation of neuron differentiation"/>
    <property type="evidence" value="ECO:0007669"/>
    <property type="project" value="TreeGrafter"/>
</dbReference>
<dbReference type="PANTHER" id="PTHR24416:SF604">
    <property type="entry name" value="RECEPTOR PROTEIN-TYROSINE KINASE"/>
    <property type="match status" value="1"/>
</dbReference>
<dbReference type="Pfam" id="PF01822">
    <property type="entry name" value="WSC"/>
    <property type="match status" value="1"/>
</dbReference>
<dbReference type="SMART" id="SM00060">
    <property type="entry name" value="FN3"/>
    <property type="match status" value="1"/>
</dbReference>
<feature type="signal peptide" evidence="9">
    <location>
        <begin position="1"/>
        <end position="18"/>
    </location>
</feature>
<dbReference type="PROSITE" id="PS50853">
    <property type="entry name" value="FN3"/>
    <property type="match status" value="1"/>
</dbReference>
<dbReference type="GO" id="GO:0005524">
    <property type="term" value="F:ATP binding"/>
    <property type="evidence" value="ECO:0007669"/>
    <property type="project" value="InterPro"/>
</dbReference>
<evidence type="ECO:0000259" key="11">
    <source>
        <dbReference type="PROSITE" id="PS50853"/>
    </source>
</evidence>
<dbReference type="OrthoDB" id="9943809at2759"/>
<evidence type="ECO:0000256" key="6">
    <source>
        <dbReference type="ARBA" id="ARBA00023180"/>
    </source>
</evidence>
<evidence type="ECO:0000259" key="10">
    <source>
        <dbReference type="PROSITE" id="PS50011"/>
    </source>
</evidence>
<evidence type="ECO:0000256" key="5">
    <source>
        <dbReference type="ARBA" id="ARBA00023136"/>
    </source>
</evidence>
<dbReference type="Pfam" id="PF00041">
    <property type="entry name" value="fn3"/>
    <property type="match status" value="1"/>
</dbReference>
<evidence type="ECO:0000256" key="2">
    <source>
        <dbReference type="ARBA" id="ARBA00022692"/>
    </source>
</evidence>
<dbReference type="SUPFAM" id="SSF56112">
    <property type="entry name" value="Protein kinase-like (PK-like)"/>
    <property type="match status" value="1"/>
</dbReference>
<dbReference type="RefSeq" id="XP_040571916.1">
    <property type="nucleotide sequence ID" value="XM_040715982.2"/>
</dbReference>
<dbReference type="GO" id="GO:0004714">
    <property type="term" value="F:transmembrane receptor protein tyrosine kinase activity"/>
    <property type="evidence" value="ECO:0007669"/>
    <property type="project" value="UniProtKB-ARBA"/>
</dbReference>
<dbReference type="Gene3D" id="2.60.40.10">
    <property type="entry name" value="Immunoglobulins"/>
    <property type="match status" value="1"/>
</dbReference>
<feature type="transmembrane region" description="Helical" evidence="8">
    <location>
        <begin position="387"/>
        <end position="412"/>
    </location>
</feature>
<dbReference type="AlphaFoldDB" id="A0A0K2TQX1"/>
<feature type="domain" description="Fibronectin type-III" evidence="11">
    <location>
        <begin position="124"/>
        <end position="225"/>
    </location>
</feature>